<evidence type="ECO:0000313" key="2">
    <source>
        <dbReference type="EMBL" id="PVE49168.1"/>
    </source>
</evidence>
<proteinExistence type="predicted"/>
<evidence type="ECO:0000313" key="3">
    <source>
        <dbReference type="Proteomes" id="UP000244810"/>
    </source>
</evidence>
<gene>
    <name evidence="2" type="ORF">DDE23_01810</name>
</gene>
<evidence type="ECO:0000256" key="1">
    <source>
        <dbReference type="SAM" id="SignalP"/>
    </source>
</evidence>
<keyword evidence="1" id="KW-0732">Signal</keyword>
<reference evidence="2 3" key="1">
    <citation type="journal article" date="2011" name="Syst. Appl. Microbiol.">
        <title>Defluviimonas denitrificans gen. nov., sp. nov., and Pararhodobacter aggregans gen. nov., sp. nov., non-phototrophic Rhodobacteraceae from the biofilter of a marine aquaculture.</title>
        <authorList>
            <person name="Foesel B.U."/>
            <person name="Drake H.L."/>
            <person name="Schramm A."/>
        </authorList>
    </citation>
    <scope>NUCLEOTIDE SEQUENCE [LARGE SCALE GENOMIC DNA]</scope>
    <source>
        <strain evidence="2 3">D1-19</strain>
    </source>
</reference>
<comment type="caution">
    <text evidence="2">The sequence shown here is derived from an EMBL/GenBank/DDBJ whole genome shotgun (WGS) entry which is preliminary data.</text>
</comment>
<sequence>MTLNALRSLALAAATVLVALPAAADISFSFTNATERTIMYLYVSPSSSDEWGDDILGDGVVEAGETGTVTLTGDECDWDIKAVFDDEEEFEDSINACTATDYSIHEE</sequence>
<dbReference type="EMBL" id="QDDR01000001">
    <property type="protein sequence ID" value="PVE49168.1"/>
    <property type="molecule type" value="Genomic_DNA"/>
</dbReference>
<protein>
    <recommendedName>
        <fullName evidence="4">Argininosuccinate lyase</fullName>
    </recommendedName>
</protein>
<dbReference type="OrthoDB" id="4736977at2"/>
<keyword evidence="3" id="KW-1185">Reference proteome</keyword>
<evidence type="ECO:0008006" key="4">
    <source>
        <dbReference type="Google" id="ProtNLM"/>
    </source>
</evidence>
<dbReference type="Proteomes" id="UP000244810">
    <property type="component" value="Unassembled WGS sequence"/>
</dbReference>
<dbReference type="RefSeq" id="WP_107749671.1">
    <property type="nucleotide sequence ID" value="NZ_QBKF01000001.1"/>
</dbReference>
<accession>A0A2T7UX89</accession>
<feature type="chain" id="PRO_5015719338" description="Argininosuccinate lyase" evidence="1">
    <location>
        <begin position="25"/>
        <end position="107"/>
    </location>
</feature>
<name>A0A2T7UX89_9RHOB</name>
<organism evidence="2 3">
    <name type="scientific">Pararhodobacter aggregans</name>
    <dbReference type="NCBI Taxonomy" id="404875"/>
    <lineage>
        <taxon>Bacteria</taxon>
        <taxon>Pseudomonadati</taxon>
        <taxon>Pseudomonadota</taxon>
        <taxon>Alphaproteobacteria</taxon>
        <taxon>Rhodobacterales</taxon>
        <taxon>Paracoccaceae</taxon>
        <taxon>Pararhodobacter</taxon>
    </lineage>
</organism>
<dbReference type="AlphaFoldDB" id="A0A2T7UX89"/>
<feature type="signal peptide" evidence="1">
    <location>
        <begin position="1"/>
        <end position="24"/>
    </location>
</feature>